<gene>
    <name evidence="3" type="ORF">FSZ31_04450</name>
</gene>
<feature type="transmembrane region" description="Helical" evidence="2">
    <location>
        <begin position="49"/>
        <end position="68"/>
    </location>
</feature>
<dbReference type="AlphaFoldDB" id="A0A5C6USV4"/>
<feature type="transmembrane region" description="Helical" evidence="2">
    <location>
        <begin position="20"/>
        <end position="37"/>
    </location>
</feature>
<organism evidence="3 4">
    <name type="scientific">Flavisphingopyxis soli</name>
    <dbReference type="NCBI Taxonomy" id="2601267"/>
    <lineage>
        <taxon>Bacteria</taxon>
        <taxon>Pseudomonadati</taxon>
        <taxon>Pseudomonadota</taxon>
        <taxon>Alphaproteobacteria</taxon>
        <taxon>Sphingomonadales</taxon>
        <taxon>Sphingopyxidaceae</taxon>
        <taxon>Flavisphingopyxis</taxon>
    </lineage>
</organism>
<proteinExistence type="predicted"/>
<sequence>MDFWQFLDKQISRLSPSGTAGAGIFILTGIVLWMLYRDRTLAEADLFKTLAQAIVVQGLVGLAMAAWFTKKSDEGTQDVNVVNRPDQPVPTDDTKGDV</sequence>
<feature type="region of interest" description="Disordered" evidence="1">
    <location>
        <begin position="77"/>
        <end position="98"/>
    </location>
</feature>
<dbReference type="OrthoDB" id="7575412at2"/>
<comment type="caution">
    <text evidence="3">The sequence shown here is derived from an EMBL/GenBank/DDBJ whole genome shotgun (WGS) entry which is preliminary data.</text>
</comment>
<reference evidence="3 4" key="1">
    <citation type="submission" date="2019-08" db="EMBL/GenBank/DDBJ databases">
        <title>Sphingorhabdus soil sp. nov., isolated from arctic soil.</title>
        <authorList>
            <person name="Liu Y."/>
        </authorList>
    </citation>
    <scope>NUCLEOTIDE SEQUENCE [LARGE SCALE GENOMIC DNA]</scope>
    <source>
        <strain evidence="3 4">D-2Q-5-6</strain>
    </source>
</reference>
<evidence type="ECO:0000256" key="2">
    <source>
        <dbReference type="SAM" id="Phobius"/>
    </source>
</evidence>
<keyword evidence="2" id="KW-0472">Membrane</keyword>
<evidence type="ECO:0000313" key="3">
    <source>
        <dbReference type="EMBL" id="TXC73978.1"/>
    </source>
</evidence>
<evidence type="ECO:0000256" key="1">
    <source>
        <dbReference type="SAM" id="MobiDB-lite"/>
    </source>
</evidence>
<name>A0A5C6USV4_9SPHN</name>
<dbReference type="RefSeq" id="WP_147121815.1">
    <property type="nucleotide sequence ID" value="NZ_VOPY01000001.1"/>
</dbReference>
<dbReference type="Proteomes" id="UP000321129">
    <property type="component" value="Unassembled WGS sequence"/>
</dbReference>
<keyword evidence="4" id="KW-1185">Reference proteome</keyword>
<keyword evidence="2" id="KW-0812">Transmembrane</keyword>
<protein>
    <submittedName>
        <fullName evidence="3">Uncharacterized protein</fullName>
    </submittedName>
</protein>
<accession>A0A5C6USV4</accession>
<keyword evidence="2" id="KW-1133">Transmembrane helix</keyword>
<evidence type="ECO:0000313" key="4">
    <source>
        <dbReference type="Proteomes" id="UP000321129"/>
    </source>
</evidence>
<dbReference type="EMBL" id="VOPY01000001">
    <property type="protein sequence ID" value="TXC73978.1"/>
    <property type="molecule type" value="Genomic_DNA"/>
</dbReference>